<dbReference type="HAMAP" id="MF_00839">
    <property type="entry name" value="HPF"/>
    <property type="match status" value="1"/>
</dbReference>
<reference evidence="5" key="2">
    <citation type="submission" date="2020-09" db="EMBL/GenBank/DDBJ databases">
        <authorList>
            <person name="Sun Q."/>
            <person name="Ohkuma M."/>
        </authorList>
    </citation>
    <scope>NUCLEOTIDE SEQUENCE</scope>
    <source>
        <strain evidence="5">JCM 14719</strain>
    </source>
</reference>
<dbReference type="InterPro" id="IPR032528">
    <property type="entry name" value="Ribosom_S30AE_C"/>
</dbReference>
<comment type="subunit">
    <text evidence="3">Interacts with 100S ribosomes.</text>
</comment>
<dbReference type="GO" id="GO:0043024">
    <property type="term" value="F:ribosomal small subunit binding"/>
    <property type="evidence" value="ECO:0007669"/>
    <property type="project" value="TreeGrafter"/>
</dbReference>
<dbReference type="FunFam" id="3.30.505.50:FF:000001">
    <property type="entry name" value="Ribosome hibernation promoting factor"/>
    <property type="match status" value="1"/>
</dbReference>
<dbReference type="PANTHER" id="PTHR33231">
    <property type="entry name" value="30S RIBOSOMAL PROTEIN"/>
    <property type="match status" value="1"/>
</dbReference>
<keyword evidence="6" id="KW-1185">Reference proteome</keyword>
<organism evidence="5 6">
    <name type="scientific">Calditerricola satsumensis</name>
    <dbReference type="NCBI Taxonomy" id="373054"/>
    <lineage>
        <taxon>Bacteria</taxon>
        <taxon>Bacillati</taxon>
        <taxon>Bacillota</taxon>
        <taxon>Bacilli</taxon>
        <taxon>Bacillales</taxon>
        <taxon>Bacillaceae</taxon>
        <taxon>Calditerricola</taxon>
    </lineage>
</organism>
<dbReference type="PANTHER" id="PTHR33231:SF1">
    <property type="entry name" value="30S RIBOSOMAL PROTEIN"/>
    <property type="match status" value="1"/>
</dbReference>
<evidence type="ECO:0000256" key="2">
    <source>
        <dbReference type="ARBA" id="ARBA00022845"/>
    </source>
</evidence>
<name>A0A8J3F9W1_9BACI</name>
<evidence type="ECO:0000256" key="1">
    <source>
        <dbReference type="ARBA" id="ARBA00022490"/>
    </source>
</evidence>
<dbReference type="EMBL" id="BMOF01000006">
    <property type="protein sequence ID" value="GGJ94640.1"/>
    <property type="molecule type" value="Genomic_DNA"/>
</dbReference>
<dbReference type="InterPro" id="IPR003489">
    <property type="entry name" value="RHF/RaiA"/>
</dbReference>
<sequence>MRFNVRGENLEITPALREYAERKVSRLKRYFADVPDLDVQITMRVVREAHTVEVTLLLPRLLLRAEETSADMYSSIDLVVDKLERQIRKYKTKIYRKFRQDGSLRDLIRGAEPENGQAFEEEELEIPIVRVKRFNLKPMDPEEAVLQMNLLGHNFFVFANAENHHVNVVYRRKDGTYGLIDPEA</sequence>
<proteinExistence type="inferred from homology"/>
<dbReference type="InterPro" id="IPR036567">
    <property type="entry name" value="RHF-like"/>
</dbReference>
<dbReference type="InterPro" id="IPR050574">
    <property type="entry name" value="HPF/YfiA_ribosome-assoc"/>
</dbReference>
<dbReference type="GO" id="GO:0045900">
    <property type="term" value="P:negative regulation of translational elongation"/>
    <property type="evidence" value="ECO:0007669"/>
    <property type="project" value="TreeGrafter"/>
</dbReference>
<comment type="caution">
    <text evidence="5">The sequence shown here is derived from an EMBL/GenBank/DDBJ whole genome shotgun (WGS) entry which is preliminary data.</text>
</comment>
<dbReference type="InterPro" id="IPR038416">
    <property type="entry name" value="Ribosom_S30AE_C_sf"/>
</dbReference>
<dbReference type="Proteomes" id="UP000637720">
    <property type="component" value="Unassembled WGS sequence"/>
</dbReference>
<dbReference type="Gene3D" id="3.30.505.50">
    <property type="entry name" value="Sigma 54 modulation/S30EA ribosomal protein, C-terminal domain"/>
    <property type="match status" value="1"/>
</dbReference>
<protein>
    <recommendedName>
        <fullName evidence="3">Ribosome hibernation promoting factor</fullName>
        <shortName evidence="3">HPF</shortName>
    </recommendedName>
</protein>
<dbReference type="Pfam" id="PF02482">
    <property type="entry name" value="Ribosomal_S30AE"/>
    <property type="match status" value="1"/>
</dbReference>
<comment type="subcellular location">
    <subcellularLocation>
        <location evidence="3">Cytoplasm</location>
    </subcellularLocation>
</comment>
<evidence type="ECO:0000259" key="4">
    <source>
        <dbReference type="Pfam" id="PF16321"/>
    </source>
</evidence>
<accession>A0A8J3F9W1</accession>
<dbReference type="NCBIfam" id="TIGR00741">
    <property type="entry name" value="yfiA"/>
    <property type="match status" value="1"/>
</dbReference>
<dbReference type="Gene3D" id="3.30.160.100">
    <property type="entry name" value="Ribosome hibernation promotion factor-like"/>
    <property type="match status" value="1"/>
</dbReference>
<dbReference type="CDD" id="cd00552">
    <property type="entry name" value="RaiA"/>
    <property type="match status" value="1"/>
</dbReference>
<dbReference type="AlphaFoldDB" id="A0A8J3F9W1"/>
<reference evidence="5" key="1">
    <citation type="journal article" date="2014" name="Int. J. Syst. Evol. Microbiol.">
        <title>Complete genome sequence of Corynebacterium casei LMG S-19264T (=DSM 44701T), isolated from a smear-ripened cheese.</title>
        <authorList>
            <consortium name="US DOE Joint Genome Institute (JGI-PGF)"/>
            <person name="Walter F."/>
            <person name="Albersmeier A."/>
            <person name="Kalinowski J."/>
            <person name="Ruckert C."/>
        </authorList>
    </citation>
    <scope>NUCLEOTIDE SEQUENCE</scope>
    <source>
        <strain evidence="5">JCM 14719</strain>
    </source>
</reference>
<dbReference type="GO" id="GO:0022627">
    <property type="term" value="C:cytosolic small ribosomal subunit"/>
    <property type="evidence" value="ECO:0007669"/>
    <property type="project" value="TreeGrafter"/>
</dbReference>
<evidence type="ECO:0000313" key="5">
    <source>
        <dbReference type="EMBL" id="GGJ94640.1"/>
    </source>
</evidence>
<evidence type="ECO:0000313" key="6">
    <source>
        <dbReference type="Proteomes" id="UP000637720"/>
    </source>
</evidence>
<dbReference type="Pfam" id="PF16321">
    <property type="entry name" value="Ribosom_S30AE_C"/>
    <property type="match status" value="1"/>
</dbReference>
<dbReference type="InterPro" id="IPR034694">
    <property type="entry name" value="HPF_long/plastid"/>
</dbReference>
<dbReference type="SUPFAM" id="SSF69754">
    <property type="entry name" value="Ribosome binding protein Y (YfiA homologue)"/>
    <property type="match status" value="1"/>
</dbReference>
<feature type="domain" description="Sigma 54 modulation/S30EA ribosomal protein C-terminal" evidence="4">
    <location>
        <begin position="125"/>
        <end position="179"/>
    </location>
</feature>
<gene>
    <name evidence="5" type="primary">yfiA</name>
    <name evidence="3" type="synonym">hpf</name>
    <name evidence="5" type="ORF">GCM10007043_05500</name>
</gene>
<keyword evidence="1 3" id="KW-0963">Cytoplasm</keyword>
<comment type="function">
    <text evidence="3">Required for dimerization of active 70S ribosomes into 100S ribosomes in stationary phase; 100S ribosomes are translationally inactive and sometimes present during exponential growth.</text>
</comment>
<comment type="similarity">
    <text evidence="3">Belongs to the HPF/YfiA ribosome-associated protein family. Long HPF subfamily.</text>
</comment>
<keyword evidence="2 3" id="KW-0810">Translation regulation</keyword>
<dbReference type="RefSeq" id="WP_188816720.1">
    <property type="nucleotide sequence ID" value="NZ_BMOF01000006.1"/>
</dbReference>
<evidence type="ECO:0000256" key="3">
    <source>
        <dbReference type="HAMAP-Rule" id="MF_00839"/>
    </source>
</evidence>